<sequence length="344" mass="38631">FIVEPVEVAEPVEATVDLSADSPVEELVVGTIDESAESPSAGISHIDGAMTERCKSNEDFSKKNLRIQVSAKHLTLASPIFKNILTGGWKESVTLLQQGSMELTTSGWDLEALLLLLKIIHCQHDHIPRKLSLEMLAKIAVIADYYDCKKILRFFLDVWIGNLAEVPEIYCRDLVLWLWVSWVFKLPRQFERASSISISQSKYRIRGLALPIPNHVLDAMNSRREHSIEDLVHLLHTQHATFLNDTNGCSFECRSIMYGALTKQMQSNELLSPMPVTPFTGLSYQGLAQKVRSFKSPQWRSSSPGYPSYGPHSCFHSTFEPLFGHLHDRIGGLALDDDNLDVQA</sequence>
<dbReference type="Gene3D" id="3.30.710.10">
    <property type="entry name" value="Potassium Channel Kv1.1, Chain A"/>
    <property type="match status" value="1"/>
</dbReference>
<evidence type="ECO:0000313" key="2">
    <source>
        <dbReference type="Proteomes" id="UP001213681"/>
    </source>
</evidence>
<dbReference type="AlphaFoldDB" id="A0AAD6CJU1"/>
<reference evidence="1" key="1">
    <citation type="submission" date="2022-12" db="EMBL/GenBank/DDBJ databases">
        <authorList>
            <person name="Petersen C."/>
        </authorList>
    </citation>
    <scope>NUCLEOTIDE SEQUENCE</scope>
    <source>
        <strain evidence="1">IBT 16125</strain>
    </source>
</reference>
<dbReference type="RefSeq" id="XP_056772111.1">
    <property type="nucleotide sequence ID" value="XM_056904344.1"/>
</dbReference>
<proteinExistence type="predicted"/>
<dbReference type="GeneID" id="81594587"/>
<comment type="caution">
    <text evidence="1">The sequence shown here is derived from an EMBL/GenBank/DDBJ whole genome shotgun (WGS) entry which is preliminary data.</text>
</comment>
<feature type="non-terminal residue" evidence="1">
    <location>
        <position position="344"/>
    </location>
</feature>
<dbReference type="EMBL" id="JAPVEA010000001">
    <property type="protein sequence ID" value="KAJ5465264.1"/>
    <property type="molecule type" value="Genomic_DNA"/>
</dbReference>
<evidence type="ECO:0000313" key="1">
    <source>
        <dbReference type="EMBL" id="KAJ5465264.1"/>
    </source>
</evidence>
<name>A0AAD6CJU1_9EURO</name>
<dbReference type="InterPro" id="IPR011333">
    <property type="entry name" value="SKP1/BTB/POZ_sf"/>
</dbReference>
<organism evidence="1 2">
    <name type="scientific">Penicillium daleae</name>
    <dbReference type="NCBI Taxonomy" id="63821"/>
    <lineage>
        <taxon>Eukaryota</taxon>
        <taxon>Fungi</taxon>
        <taxon>Dikarya</taxon>
        <taxon>Ascomycota</taxon>
        <taxon>Pezizomycotina</taxon>
        <taxon>Eurotiomycetes</taxon>
        <taxon>Eurotiomycetidae</taxon>
        <taxon>Eurotiales</taxon>
        <taxon>Aspergillaceae</taxon>
        <taxon>Penicillium</taxon>
    </lineage>
</organism>
<evidence type="ECO:0008006" key="3">
    <source>
        <dbReference type="Google" id="ProtNLM"/>
    </source>
</evidence>
<dbReference type="SUPFAM" id="SSF54695">
    <property type="entry name" value="POZ domain"/>
    <property type="match status" value="1"/>
</dbReference>
<accession>A0AAD6CJU1</accession>
<reference evidence="1" key="2">
    <citation type="journal article" date="2023" name="IMA Fungus">
        <title>Comparative genomic study of the Penicillium genus elucidates a diverse pangenome and 15 lateral gene transfer events.</title>
        <authorList>
            <person name="Petersen C."/>
            <person name="Sorensen T."/>
            <person name="Nielsen M.R."/>
            <person name="Sondergaard T.E."/>
            <person name="Sorensen J.L."/>
            <person name="Fitzpatrick D.A."/>
            <person name="Frisvad J.C."/>
            <person name="Nielsen K.L."/>
        </authorList>
    </citation>
    <scope>NUCLEOTIDE SEQUENCE</scope>
    <source>
        <strain evidence="1">IBT 16125</strain>
    </source>
</reference>
<dbReference type="Proteomes" id="UP001213681">
    <property type="component" value="Unassembled WGS sequence"/>
</dbReference>
<gene>
    <name evidence="1" type="ORF">N7458_000950</name>
</gene>
<protein>
    <recommendedName>
        <fullName evidence="3">BTB domain-containing protein</fullName>
    </recommendedName>
</protein>
<keyword evidence="2" id="KW-1185">Reference proteome</keyword>